<keyword evidence="1" id="KW-0732">Signal</keyword>
<dbReference type="STRING" id="560819.SAMN05428998_13161"/>
<dbReference type="RefSeq" id="WP_085125710.1">
    <property type="nucleotide sequence ID" value="NZ_FWZX01000031.1"/>
</dbReference>
<gene>
    <name evidence="2" type="ORF">SAMN05428998_13161</name>
</gene>
<protein>
    <submittedName>
        <fullName evidence="2">Invasion protein IalB, involved in pathogenesis</fullName>
    </submittedName>
</protein>
<feature type="signal peptide" evidence="1">
    <location>
        <begin position="1"/>
        <end position="24"/>
    </location>
</feature>
<dbReference type="Proteomes" id="UP000192917">
    <property type="component" value="Unassembled WGS sequence"/>
</dbReference>
<accession>A0A1Y6CKG3</accession>
<dbReference type="AlphaFoldDB" id="A0A1Y6CKG3"/>
<evidence type="ECO:0000313" key="3">
    <source>
        <dbReference type="Proteomes" id="UP000192917"/>
    </source>
</evidence>
<dbReference type="Gene3D" id="2.60.40.1880">
    <property type="entry name" value="Invasion associated locus B (IalB) protein"/>
    <property type="match status" value="1"/>
</dbReference>
<feature type="chain" id="PRO_5012283230" evidence="1">
    <location>
        <begin position="25"/>
        <end position="173"/>
    </location>
</feature>
<organism evidence="2 3">
    <name type="scientific">Tistlia consotensis USBA 355</name>
    <dbReference type="NCBI Taxonomy" id="560819"/>
    <lineage>
        <taxon>Bacteria</taxon>
        <taxon>Pseudomonadati</taxon>
        <taxon>Pseudomonadota</taxon>
        <taxon>Alphaproteobacteria</taxon>
        <taxon>Rhodospirillales</taxon>
        <taxon>Rhodovibrionaceae</taxon>
        <taxon>Tistlia</taxon>
    </lineage>
</organism>
<evidence type="ECO:0000256" key="1">
    <source>
        <dbReference type="SAM" id="SignalP"/>
    </source>
</evidence>
<proteinExistence type="predicted"/>
<dbReference type="InterPro" id="IPR038696">
    <property type="entry name" value="IalB_sf"/>
</dbReference>
<dbReference type="EMBL" id="FWZX01000031">
    <property type="protein sequence ID" value="SMF72820.1"/>
    <property type="molecule type" value="Genomic_DNA"/>
</dbReference>
<keyword evidence="3" id="KW-1185">Reference proteome</keyword>
<dbReference type="Pfam" id="PF06776">
    <property type="entry name" value="IalB"/>
    <property type="match status" value="1"/>
</dbReference>
<dbReference type="InterPro" id="IPR010642">
    <property type="entry name" value="Invasion_prot_B"/>
</dbReference>
<name>A0A1Y6CKG3_9PROT</name>
<reference evidence="2 3" key="1">
    <citation type="submission" date="2017-04" db="EMBL/GenBank/DDBJ databases">
        <authorList>
            <person name="Afonso C.L."/>
            <person name="Miller P.J."/>
            <person name="Scott M.A."/>
            <person name="Spackman E."/>
            <person name="Goraichik I."/>
            <person name="Dimitrov K.M."/>
            <person name="Suarez D.L."/>
            <person name="Swayne D.E."/>
        </authorList>
    </citation>
    <scope>NUCLEOTIDE SEQUENCE [LARGE SCALE GENOMIC DNA]</scope>
    <source>
        <strain evidence="2 3">USBA 355</strain>
    </source>
</reference>
<sequence length="173" mass="19137">MPTMRYSIPFLLCVLLLAAGTARAQDVQRVGDFQAWSAYVAKEGDGKVCFVASKPLKSEGNYTRRGTVVAMVTRRPGRVAHDEVSIQAGYSYKPGEKVKVDVDDDTKFEMVTKDEYAWLPRSNGELDKKLISAMVNGLNMTVRGFSARDTLTTDTFSLRGFTAAYDAMQKACK</sequence>
<evidence type="ECO:0000313" key="2">
    <source>
        <dbReference type="EMBL" id="SMF72820.1"/>
    </source>
</evidence>